<proteinExistence type="inferred from homology"/>
<protein>
    <submittedName>
        <fullName evidence="4">MmgE/PrpD family protein</fullName>
    </submittedName>
</protein>
<name>A4XD64_SALTO</name>
<dbReference type="Gene3D" id="1.10.4100.10">
    <property type="entry name" value="2-methylcitrate dehydratase PrpD"/>
    <property type="match status" value="1"/>
</dbReference>
<dbReference type="InterPro" id="IPR042188">
    <property type="entry name" value="MmgE/PrpD_sf_2"/>
</dbReference>
<dbReference type="InterPro" id="IPR042183">
    <property type="entry name" value="MmgE/PrpD_sf_1"/>
</dbReference>
<dbReference type="InterPro" id="IPR045337">
    <property type="entry name" value="MmgE_PrpD_C"/>
</dbReference>
<dbReference type="AlphaFoldDB" id="A4XD64"/>
<dbReference type="HOGENOM" id="CLU_026574_1_1_11"/>
<dbReference type="PANTHER" id="PTHR16943">
    <property type="entry name" value="2-METHYLCITRATE DEHYDRATASE-RELATED"/>
    <property type="match status" value="1"/>
</dbReference>
<dbReference type="PANTHER" id="PTHR16943:SF8">
    <property type="entry name" value="2-METHYLCITRATE DEHYDRATASE"/>
    <property type="match status" value="1"/>
</dbReference>
<sequence length="464" mass="49514">MAGATPTDPDGPTGRLATWLTETATDAIPADVTTRARHLILDGVGCLLVGARLPWSRIAVRSLTVEPGSGVVAGWDRTADAATAVLLNSSFIQGFELDDVSYQIPWHANAVLLPVLLAVAGRRGEVTGAEFLRAEVLGVETGARVGLALGGPQLVRQGWHSGAVFGGPAAAAAGGVLLDLTPAQFEDALGIAATQSCGLMANEAMVKRMQHGFAARNGLVAAMLAAGGYIGTKRIFERGYGGYLTVYGSGHDTDPSRIDDALGEHWYLREQTIKPYAAMGYTHPAIDAALALRAANRFDPTATERIEVEVAESVFDHTAFPIHRPIESVAAQMSVRYVTAAALLDGTVSLEQLRPDQLDRDDVWRLVDRTTVTRGSGSASQGRVRLTDVDGRTHEHHTDAPLGSVERPLDDAAIVDKYRDLTDRIIDRRRQRTIEDLVLHLDEHRDGPAALLALLAPAVGDALD</sequence>
<evidence type="ECO:0000313" key="5">
    <source>
        <dbReference type="Proteomes" id="UP000000235"/>
    </source>
</evidence>
<dbReference type="GO" id="GO:0016829">
    <property type="term" value="F:lyase activity"/>
    <property type="evidence" value="ECO:0007669"/>
    <property type="project" value="InterPro"/>
</dbReference>
<gene>
    <name evidence="4" type="ordered locus">Strop_4443</name>
</gene>
<dbReference type="EMBL" id="CP000667">
    <property type="protein sequence ID" value="ABP56871.1"/>
    <property type="molecule type" value="Genomic_DNA"/>
</dbReference>
<dbReference type="Proteomes" id="UP000000235">
    <property type="component" value="Chromosome"/>
</dbReference>
<evidence type="ECO:0000256" key="1">
    <source>
        <dbReference type="ARBA" id="ARBA00006174"/>
    </source>
</evidence>
<dbReference type="Pfam" id="PF03972">
    <property type="entry name" value="MmgE_PrpD_N"/>
    <property type="match status" value="1"/>
</dbReference>
<dbReference type="InterPro" id="IPR036148">
    <property type="entry name" value="MmgE/PrpD_sf"/>
</dbReference>
<dbReference type="InterPro" id="IPR045336">
    <property type="entry name" value="MmgE_PrpD_N"/>
</dbReference>
<dbReference type="PATRIC" id="fig|369723.5.peg.4597"/>
<dbReference type="Pfam" id="PF19305">
    <property type="entry name" value="MmgE_PrpD_C"/>
    <property type="match status" value="1"/>
</dbReference>
<dbReference type="KEGG" id="stp:Strop_4443"/>
<evidence type="ECO:0000259" key="2">
    <source>
        <dbReference type="Pfam" id="PF03972"/>
    </source>
</evidence>
<evidence type="ECO:0000313" key="4">
    <source>
        <dbReference type="EMBL" id="ABP56871.1"/>
    </source>
</evidence>
<accession>A4XD64</accession>
<dbReference type="eggNOG" id="COG2079">
    <property type="taxonomic scope" value="Bacteria"/>
</dbReference>
<dbReference type="RefSeq" id="WP_012015635.1">
    <property type="nucleotide sequence ID" value="NC_009380.1"/>
</dbReference>
<keyword evidence="5" id="KW-1185">Reference proteome</keyword>
<comment type="similarity">
    <text evidence="1">Belongs to the PrpD family.</text>
</comment>
<organism evidence="4 5">
    <name type="scientific">Salinispora tropica (strain ATCC BAA-916 / DSM 44818 / JCM 13857 / NBRC 105044 / CNB-440)</name>
    <dbReference type="NCBI Taxonomy" id="369723"/>
    <lineage>
        <taxon>Bacteria</taxon>
        <taxon>Bacillati</taxon>
        <taxon>Actinomycetota</taxon>
        <taxon>Actinomycetes</taxon>
        <taxon>Micromonosporales</taxon>
        <taxon>Micromonosporaceae</taxon>
        <taxon>Salinispora</taxon>
    </lineage>
</organism>
<evidence type="ECO:0000259" key="3">
    <source>
        <dbReference type="Pfam" id="PF19305"/>
    </source>
</evidence>
<dbReference type="SUPFAM" id="SSF103378">
    <property type="entry name" value="2-methylcitrate dehydratase PrpD"/>
    <property type="match status" value="1"/>
</dbReference>
<dbReference type="STRING" id="369723.Strop_4443"/>
<feature type="domain" description="MmgE/PrpD N-terminal" evidence="2">
    <location>
        <begin position="15"/>
        <end position="250"/>
    </location>
</feature>
<dbReference type="Gene3D" id="3.30.1330.120">
    <property type="entry name" value="2-methylcitrate dehydratase PrpD"/>
    <property type="match status" value="1"/>
</dbReference>
<reference evidence="5" key="1">
    <citation type="journal article" date="2007" name="Proc. Natl. Acad. Sci. U.S.A.">
        <title>Genome sequencing reveals complex secondary metabolome in the marine actinomycete Salinispora tropica.</title>
        <authorList>
            <person name="Udwary D.W."/>
            <person name="Zeigler L."/>
            <person name="Asolkar R.N."/>
            <person name="Singan V."/>
            <person name="Lapidus A."/>
            <person name="Fenical W."/>
            <person name="Jensen P.R."/>
            <person name="Moore B.S."/>
        </authorList>
    </citation>
    <scope>NUCLEOTIDE SEQUENCE [LARGE SCALE GENOMIC DNA]</scope>
    <source>
        <strain evidence="5">ATCC BAA-916 / DSM 44818 / CNB-440</strain>
    </source>
</reference>
<dbReference type="InterPro" id="IPR005656">
    <property type="entry name" value="MmgE_PrpD"/>
</dbReference>
<feature type="domain" description="MmgE/PrpD C-terminal" evidence="3">
    <location>
        <begin position="276"/>
        <end position="442"/>
    </location>
</feature>